<gene>
    <name evidence="2" type="ORF">ENJ15_07985</name>
</gene>
<name>A0A7V5RQV6_CALAY</name>
<sequence length="163" mass="18994">MKVSGKHWSGIRNMDGYKASWYKEWFGEDYLTVYKHRDNNDARRLTALIVHYCSPKELNTVLDLACGNGRHSFLLAKHFKHVIGLDLSRHLLDRARRARKNGDACPCFVRADMRLLPFKGHFDLVASLFTSFGYFDDDGQHRRVAEEISRVLKQGGYFVMDYF</sequence>
<dbReference type="PANTHER" id="PTHR43591:SF110">
    <property type="entry name" value="RHODANESE DOMAIN-CONTAINING PROTEIN"/>
    <property type="match status" value="1"/>
</dbReference>
<dbReference type="PANTHER" id="PTHR43591">
    <property type="entry name" value="METHYLTRANSFERASE"/>
    <property type="match status" value="1"/>
</dbReference>
<dbReference type="GO" id="GO:0008168">
    <property type="term" value="F:methyltransferase activity"/>
    <property type="evidence" value="ECO:0007669"/>
    <property type="project" value="UniProtKB-KW"/>
</dbReference>
<comment type="caution">
    <text evidence="2">The sequence shown here is derived from an EMBL/GenBank/DDBJ whole genome shotgun (WGS) entry which is preliminary data.</text>
</comment>
<feature type="non-terminal residue" evidence="2">
    <location>
        <position position="163"/>
    </location>
</feature>
<dbReference type="Gene3D" id="3.40.50.150">
    <property type="entry name" value="Vaccinia Virus protein VP39"/>
    <property type="match status" value="1"/>
</dbReference>
<evidence type="ECO:0000313" key="2">
    <source>
        <dbReference type="EMBL" id="HHM02941.1"/>
    </source>
</evidence>
<dbReference type="Proteomes" id="UP000885771">
    <property type="component" value="Unassembled WGS sequence"/>
</dbReference>
<reference evidence="2" key="1">
    <citation type="journal article" date="2020" name="mSystems">
        <title>Genome- and Community-Level Interaction Insights into Carbon Utilization and Element Cycling Functions of Hydrothermarchaeota in Hydrothermal Sediment.</title>
        <authorList>
            <person name="Zhou Z."/>
            <person name="Liu Y."/>
            <person name="Xu W."/>
            <person name="Pan J."/>
            <person name="Luo Z.H."/>
            <person name="Li M."/>
        </authorList>
    </citation>
    <scope>NUCLEOTIDE SEQUENCE [LARGE SCALE GENOMIC DNA]</scope>
    <source>
        <strain evidence="2">HyVt-460</strain>
    </source>
</reference>
<dbReference type="EMBL" id="DRLI01000309">
    <property type="protein sequence ID" value="HHM02941.1"/>
    <property type="molecule type" value="Genomic_DNA"/>
</dbReference>
<dbReference type="InterPro" id="IPR029063">
    <property type="entry name" value="SAM-dependent_MTases_sf"/>
</dbReference>
<evidence type="ECO:0000259" key="1">
    <source>
        <dbReference type="Pfam" id="PF13649"/>
    </source>
</evidence>
<dbReference type="CDD" id="cd02440">
    <property type="entry name" value="AdoMet_MTases"/>
    <property type="match status" value="1"/>
</dbReference>
<dbReference type="AlphaFoldDB" id="A0A7V5RQV6"/>
<feature type="domain" description="Methyltransferase" evidence="1">
    <location>
        <begin position="61"/>
        <end position="156"/>
    </location>
</feature>
<dbReference type="Pfam" id="PF13649">
    <property type="entry name" value="Methyltransf_25"/>
    <property type="match status" value="1"/>
</dbReference>
<organism evidence="2">
    <name type="scientific">Caldithrix abyssi</name>
    <dbReference type="NCBI Taxonomy" id="187145"/>
    <lineage>
        <taxon>Bacteria</taxon>
        <taxon>Pseudomonadati</taxon>
        <taxon>Calditrichota</taxon>
        <taxon>Calditrichia</taxon>
        <taxon>Calditrichales</taxon>
        <taxon>Calditrichaceae</taxon>
        <taxon>Caldithrix</taxon>
    </lineage>
</organism>
<dbReference type="GO" id="GO:0032259">
    <property type="term" value="P:methylation"/>
    <property type="evidence" value="ECO:0007669"/>
    <property type="project" value="UniProtKB-KW"/>
</dbReference>
<keyword evidence="2" id="KW-0808">Transferase</keyword>
<dbReference type="SUPFAM" id="SSF53335">
    <property type="entry name" value="S-adenosyl-L-methionine-dependent methyltransferases"/>
    <property type="match status" value="1"/>
</dbReference>
<protein>
    <submittedName>
        <fullName evidence="2">Class I SAM-dependent methyltransferase</fullName>
    </submittedName>
</protein>
<keyword evidence="2" id="KW-0489">Methyltransferase</keyword>
<accession>A0A7V5RQV6</accession>
<dbReference type="InterPro" id="IPR041698">
    <property type="entry name" value="Methyltransf_25"/>
</dbReference>
<proteinExistence type="predicted"/>